<evidence type="ECO:0000259" key="9">
    <source>
        <dbReference type="PROSITE" id="PS51144"/>
    </source>
</evidence>
<evidence type="ECO:0000256" key="8">
    <source>
        <dbReference type="SAM" id="Phobius"/>
    </source>
</evidence>
<keyword evidence="6" id="KW-0456">Lyase</keyword>
<dbReference type="Proteomes" id="UP000472277">
    <property type="component" value="Chromosome 4"/>
</dbReference>
<evidence type="ECO:0000256" key="6">
    <source>
        <dbReference type="ARBA" id="ARBA00023239"/>
    </source>
</evidence>
<sequence length="490" mass="55018">LPILRCSVLYCFTVLYCIIYCNIVLCYLGPDGEHHWSKHYPFCGGTFQSPIDIQTQLMRFDPTLRPIELQNYNPLIQLSLPRRMYVSSLTHRYTAAQLHFHWGSEHLPVGSEHTINGRTMHMVLFNSDKYPNISVAADKSDGLAVLGVLIEVGEFNPAFNQFLKYINGIKYRDQRVQVPAFNIRNLLPVLLDEYYRYDGSLTTPPCYPSVLWTVFKNPVTISLKQFLALATAIYSSHQQESAPVAMNSNYRKPQFTDNRVVLCSFQGGRGLQGATQTVTSPFLRRQVINQLLDGDLADLADQDGLNQLLDGDLDGLNQLLDGDLADLADQDELNKLLPKKPRSNKVPSVGVGADMLCYISLEQNVSRRLSRGRSPPHTDTQLVQALRETLFPELNLRSYLGCKSDLAPLTIRQLLRGRSATDEALELDQAIVKALGGRTGQTIVGQRGSTKKQQTNTFSMHRTGFASAPAAVPRKPNQPIPWLQPMEWED</sequence>
<dbReference type="InParanoid" id="A0A673YR18"/>
<dbReference type="Ensembl" id="ENSSTUT00000038529.1">
    <property type="protein sequence ID" value="ENSSTUP00000036872.1"/>
    <property type="gene ID" value="ENSSTUG00000015698.1"/>
</dbReference>
<evidence type="ECO:0000313" key="10">
    <source>
        <dbReference type="Ensembl" id="ENSSTUP00000036872.1"/>
    </source>
</evidence>
<dbReference type="GO" id="GO:0005886">
    <property type="term" value="C:plasma membrane"/>
    <property type="evidence" value="ECO:0007669"/>
    <property type="project" value="TreeGrafter"/>
</dbReference>
<keyword evidence="4" id="KW-0862">Zinc</keyword>
<name>A0A673YR18_SALTR</name>
<dbReference type="InterPro" id="IPR036398">
    <property type="entry name" value="CA_dom_sf"/>
</dbReference>
<evidence type="ECO:0000313" key="11">
    <source>
        <dbReference type="Proteomes" id="UP000472277"/>
    </source>
</evidence>
<dbReference type="PROSITE" id="PS51144">
    <property type="entry name" value="ALPHA_CA_2"/>
    <property type="match status" value="1"/>
</dbReference>
<keyword evidence="11" id="KW-1185">Reference proteome</keyword>
<dbReference type="GO" id="GO:0008270">
    <property type="term" value="F:zinc ion binding"/>
    <property type="evidence" value="ECO:0007669"/>
    <property type="project" value="InterPro"/>
</dbReference>
<feature type="region of interest" description="Disordered" evidence="7">
    <location>
        <begin position="469"/>
        <end position="490"/>
    </location>
</feature>
<proteinExistence type="inferred from homology"/>
<evidence type="ECO:0000256" key="2">
    <source>
        <dbReference type="ARBA" id="ARBA00012925"/>
    </source>
</evidence>
<evidence type="ECO:0000256" key="4">
    <source>
        <dbReference type="ARBA" id="ARBA00022833"/>
    </source>
</evidence>
<keyword evidence="8" id="KW-0472">Membrane</keyword>
<dbReference type="InterPro" id="IPR001148">
    <property type="entry name" value="CA_dom"/>
</dbReference>
<dbReference type="SUPFAM" id="SSF51069">
    <property type="entry name" value="Carbonic anhydrase"/>
    <property type="match status" value="1"/>
</dbReference>
<keyword evidence="8" id="KW-0812">Transmembrane</keyword>
<feature type="domain" description="Alpha-carbonic anhydrase" evidence="9">
    <location>
        <begin position="23"/>
        <end position="265"/>
    </location>
</feature>
<gene>
    <name evidence="10" type="primary">CA12</name>
</gene>
<dbReference type="FunFam" id="3.10.200.10:FF:000003">
    <property type="entry name" value="Carbonic anhydrase 12"/>
    <property type="match status" value="1"/>
</dbReference>
<reference evidence="10" key="2">
    <citation type="submission" date="2025-09" db="UniProtKB">
        <authorList>
            <consortium name="Ensembl"/>
        </authorList>
    </citation>
    <scope>IDENTIFICATION</scope>
</reference>
<comment type="similarity">
    <text evidence="1">Belongs to the alpha-carbonic anhydrase family.</text>
</comment>
<dbReference type="GeneTree" id="ENSGT00940000159282"/>
<feature type="transmembrane region" description="Helical" evidence="8">
    <location>
        <begin position="7"/>
        <end position="30"/>
    </location>
</feature>
<dbReference type="EC" id="4.2.1.1" evidence="2"/>
<organism evidence="10 11">
    <name type="scientific">Salmo trutta</name>
    <name type="common">Brown trout</name>
    <dbReference type="NCBI Taxonomy" id="8032"/>
    <lineage>
        <taxon>Eukaryota</taxon>
        <taxon>Metazoa</taxon>
        <taxon>Chordata</taxon>
        <taxon>Craniata</taxon>
        <taxon>Vertebrata</taxon>
        <taxon>Euteleostomi</taxon>
        <taxon>Actinopterygii</taxon>
        <taxon>Neopterygii</taxon>
        <taxon>Teleostei</taxon>
        <taxon>Protacanthopterygii</taxon>
        <taxon>Salmoniformes</taxon>
        <taxon>Salmonidae</taxon>
        <taxon>Salmoninae</taxon>
        <taxon>Salmo</taxon>
    </lineage>
</organism>
<reference evidence="10" key="1">
    <citation type="submission" date="2025-08" db="UniProtKB">
        <authorList>
            <consortium name="Ensembl"/>
        </authorList>
    </citation>
    <scope>IDENTIFICATION</scope>
</reference>
<protein>
    <recommendedName>
        <fullName evidence="2">carbonic anhydrase</fullName>
        <ecNumber evidence="2">4.2.1.1</ecNumber>
    </recommendedName>
</protein>
<evidence type="ECO:0000256" key="3">
    <source>
        <dbReference type="ARBA" id="ARBA00022723"/>
    </source>
</evidence>
<accession>A0A673YR18</accession>
<evidence type="ECO:0000256" key="7">
    <source>
        <dbReference type="SAM" id="MobiDB-lite"/>
    </source>
</evidence>
<dbReference type="SMART" id="SM01057">
    <property type="entry name" value="Carb_anhydrase"/>
    <property type="match status" value="1"/>
</dbReference>
<dbReference type="PANTHER" id="PTHR18952">
    <property type="entry name" value="CARBONIC ANHYDRASE"/>
    <property type="match status" value="1"/>
</dbReference>
<dbReference type="GO" id="GO:0004089">
    <property type="term" value="F:carbonate dehydratase activity"/>
    <property type="evidence" value="ECO:0007669"/>
    <property type="project" value="UniProtKB-EC"/>
</dbReference>
<dbReference type="Pfam" id="PF00194">
    <property type="entry name" value="Carb_anhydrase"/>
    <property type="match status" value="1"/>
</dbReference>
<dbReference type="InterPro" id="IPR023561">
    <property type="entry name" value="Carbonic_anhydrase_a-class"/>
</dbReference>
<dbReference type="PANTHER" id="PTHR18952:SF19">
    <property type="entry name" value="CARBONIC ANHYDRASE 12"/>
    <property type="match status" value="1"/>
</dbReference>
<keyword evidence="3" id="KW-0479">Metal-binding</keyword>
<evidence type="ECO:0000256" key="5">
    <source>
        <dbReference type="ARBA" id="ARBA00023180"/>
    </source>
</evidence>
<keyword evidence="5" id="KW-0325">Glycoprotein</keyword>
<keyword evidence="8" id="KW-1133">Transmembrane helix</keyword>
<dbReference type="Gene3D" id="3.10.200.10">
    <property type="entry name" value="Alpha carbonic anhydrase"/>
    <property type="match status" value="1"/>
</dbReference>
<dbReference type="OMA" id="QSHTENQ"/>
<evidence type="ECO:0000256" key="1">
    <source>
        <dbReference type="ARBA" id="ARBA00010718"/>
    </source>
</evidence>
<dbReference type="AlphaFoldDB" id="A0A673YR18"/>